<dbReference type="Proteomes" id="UP000658690">
    <property type="component" value="Unassembled WGS sequence"/>
</dbReference>
<name>A0ABX1ZE44_9BACL</name>
<sequence>MKFNLNVYWADKAKNFELFFEDHWIDDTVLTLGRIAYTLEHKTIVSKDEGGYYLLEKLPTE</sequence>
<gene>
    <name evidence="3" type="ORF">GC102_32875</name>
</gene>
<evidence type="ECO:0000313" key="4">
    <source>
        <dbReference type="Proteomes" id="UP000658690"/>
    </source>
</evidence>
<dbReference type="RefSeq" id="WP_171693271.1">
    <property type="nucleotide sequence ID" value="NZ_WHOC01000170.1"/>
</dbReference>
<proteinExistence type="predicted"/>
<accession>A0ABX1ZE44</accession>
<comment type="caution">
    <text evidence="3">The sequence shown here is derived from an EMBL/GenBank/DDBJ whole genome shotgun (WGS) entry which is preliminary data.</text>
</comment>
<dbReference type="Pfam" id="PF13427">
    <property type="entry name" value="AadA_C"/>
    <property type="match status" value="1"/>
</dbReference>
<keyword evidence="4" id="KW-1185">Reference proteome</keyword>
<organism evidence="3 4">
    <name type="scientific">Paenibacillus germinis</name>
    <dbReference type="NCBI Taxonomy" id="2654979"/>
    <lineage>
        <taxon>Bacteria</taxon>
        <taxon>Bacillati</taxon>
        <taxon>Bacillota</taxon>
        <taxon>Bacilli</taxon>
        <taxon>Bacillales</taxon>
        <taxon>Paenibacillaceae</taxon>
        <taxon>Paenibacillus</taxon>
    </lineage>
</organism>
<dbReference type="InterPro" id="IPR025184">
    <property type="entry name" value="AadA_C"/>
</dbReference>
<reference evidence="3 4" key="1">
    <citation type="submission" date="2019-10" db="EMBL/GenBank/DDBJ databases">
        <title>Description of Paenibacillus choica sp. nov.</title>
        <authorList>
            <person name="Carlier A."/>
            <person name="Qi S."/>
        </authorList>
    </citation>
    <scope>NUCLEOTIDE SEQUENCE [LARGE SCALE GENOMIC DNA]</scope>
    <source>
        <strain evidence="3 4">LMG 31460</strain>
    </source>
</reference>
<dbReference type="EMBL" id="WHOC01000170">
    <property type="protein sequence ID" value="NOU90499.1"/>
    <property type="molecule type" value="Genomic_DNA"/>
</dbReference>
<evidence type="ECO:0000259" key="2">
    <source>
        <dbReference type="Pfam" id="PF13427"/>
    </source>
</evidence>
<evidence type="ECO:0000256" key="1">
    <source>
        <dbReference type="ARBA" id="ARBA00022679"/>
    </source>
</evidence>
<evidence type="ECO:0000313" key="3">
    <source>
        <dbReference type="EMBL" id="NOU90499.1"/>
    </source>
</evidence>
<protein>
    <submittedName>
        <fullName evidence="3">DUF4111 domain-containing protein</fullName>
    </submittedName>
</protein>
<keyword evidence="1" id="KW-0808">Transferase</keyword>
<feature type="domain" description="Adenylyltransferase AadA C-terminal" evidence="2">
    <location>
        <begin position="28"/>
        <end position="61"/>
    </location>
</feature>